<protein>
    <submittedName>
        <fullName evidence="10">ATP-binding cassette domain-containing protein</fullName>
    </submittedName>
</protein>
<evidence type="ECO:0000259" key="9">
    <source>
        <dbReference type="PROSITE" id="PS50893"/>
    </source>
</evidence>
<dbReference type="PANTHER" id="PTHR43553">
    <property type="entry name" value="HEAVY METAL TRANSPORTER"/>
    <property type="match status" value="1"/>
</dbReference>
<evidence type="ECO:0000256" key="2">
    <source>
        <dbReference type="ARBA" id="ARBA00005417"/>
    </source>
</evidence>
<evidence type="ECO:0000256" key="8">
    <source>
        <dbReference type="ARBA" id="ARBA00023136"/>
    </source>
</evidence>
<dbReference type="GO" id="GO:0015087">
    <property type="term" value="F:cobalt ion transmembrane transporter activity"/>
    <property type="evidence" value="ECO:0007669"/>
    <property type="project" value="UniProtKB-ARBA"/>
</dbReference>
<dbReference type="OrthoDB" id="9784332at2"/>
<dbReference type="PROSITE" id="PS00211">
    <property type="entry name" value="ABC_TRANSPORTER_1"/>
    <property type="match status" value="1"/>
</dbReference>
<sequence length="298" mass="32282">MVIRFERVTYRYAGAPRNAAPALRDVALSIDGPRFVAVLGSPGSGKSTLLQHFNGIERPTEGVVRVLDYSIAHGEKLKSANELRRRVGLVFQYPERQLFESTVEEDICFGPRNFGMSQGEAKAAARAVCEWIGLDPALLPFSPFALSGGEQRLAAVAAVLAVDPDIVALDEPTASLDPASREELLRRLRSLVDERGKTIVVVSHRLEEVIRVADDFVVMEGGAIVFHGGAAELLEREELIERAGASLPAAVRLMRRFAAAFDVEPPAGAPSAEEAAEFVRRTLEARGFRSKEGVGAHA</sequence>
<dbReference type="InterPro" id="IPR003593">
    <property type="entry name" value="AAA+_ATPase"/>
</dbReference>
<dbReference type="InterPro" id="IPR017871">
    <property type="entry name" value="ABC_transporter-like_CS"/>
</dbReference>
<keyword evidence="6 10" id="KW-0067">ATP-binding</keyword>
<keyword evidence="7" id="KW-1278">Translocase</keyword>
<organism evidence="10 11">
    <name type="scientific">Paenibacillus antri</name>
    <dbReference type="NCBI Taxonomy" id="2582848"/>
    <lineage>
        <taxon>Bacteria</taxon>
        <taxon>Bacillati</taxon>
        <taxon>Bacillota</taxon>
        <taxon>Bacilli</taxon>
        <taxon>Bacillales</taxon>
        <taxon>Paenibacillaceae</taxon>
        <taxon>Paenibacillus</taxon>
    </lineage>
</organism>
<dbReference type="InterPro" id="IPR003439">
    <property type="entry name" value="ABC_transporter-like_ATP-bd"/>
</dbReference>
<dbReference type="InterPro" id="IPR050095">
    <property type="entry name" value="ECF_ABC_transporter_ATP-bd"/>
</dbReference>
<keyword evidence="3" id="KW-0813">Transport</keyword>
<dbReference type="GO" id="GO:0005524">
    <property type="term" value="F:ATP binding"/>
    <property type="evidence" value="ECO:0007669"/>
    <property type="project" value="UniProtKB-KW"/>
</dbReference>
<evidence type="ECO:0000256" key="7">
    <source>
        <dbReference type="ARBA" id="ARBA00022967"/>
    </source>
</evidence>
<dbReference type="SUPFAM" id="SSF52540">
    <property type="entry name" value="P-loop containing nucleoside triphosphate hydrolases"/>
    <property type="match status" value="1"/>
</dbReference>
<dbReference type="InterPro" id="IPR027417">
    <property type="entry name" value="P-loop_NTPase"/>
</dbReference>
<dbReference type="GO" id="GO:0016887">
    <property type="term" value="F:ATP hydrolysis activity"/>
    <property type="evidence" value="ECO:0007669"/>
    <property type="project" value="InterPro"/>
</dbReference>
<name>A0A5R9G6J3_9BACL</name>
<dbReference type="SMART" id="SM00382">
    <property type="entry name" value="AAA"/>
    <property type="match status" value="1"/>
</dbReference>
<dbReference type="Pfam" id="PF00005">
    <property type="entry name" value="ABC_tran"/>
    <property type="match status" value="1"/>
</dbReference>
<keyword evidence="11" id="KW-1185">Reference proteome</keyword>
<dbReference type="GO" id="GO:0042626">
    <property type="term" value="F:ATPase-coupled transmembrane transporter activity"/>
    <property type="evidence" value="ECO:0007669"/>
    <property type="project" value="TreeGrafter"/>
</dbReference>
<comment type="similarity">
    <text evidence="2">Belongs to the ABC transporter superfamily.</text>
</comment>
<evidence type="ECO:0000256" key="4">
    <source>
        <dbReference type="ARBA" id="ARBA00022475"/>
    </source>
</evidence>
<dbReference type="CDD" id="cd03225">
    <property type="entry name" value="ABC_cobalt_CbiO_domain1"/>
    <property type="match status" value="1"/>
</dbReference>
<feature type="domain" description="ABC transporter" evidence="9">
    <location>
        <begin position="3"/>
        <end position="246"/>
    </location>
</feature>
<evidence type="ECO:0000313" key="10">
    <source>
        <dbReference type="EMBL" id="TLS48574.1"/>
    </source>
</evidence>
<reference evidence="10 11" key="1">
    <citation type="submission" date="2019-05" db="EMBL/GenBank/DDBJ databases">
        <authorList>
            <person name="Narsing Rao M.P."/>
            <person name="Li W.J."/>
        </authorList>
    </citation>
    <scope>NUCLEOTIDE SEQUENCE [LARGE SCALE GENOMIC DNA]</scope>
    <source>
        <strain evidence="10 11">SYSU_K30003</strain>
    </source>
</reference>
<comment type="caution">
    <text evidence="10">The sequence shown here is derived from an EMBL/GenBank/DDBJ whole genome shotgun (WGS) entry which is preliminary data.</text>
</comment>
<keyword evidence="5" id="KW-0547">Nucleotide-binding</keyword>
<dbReference type="EMBL" id="VCIW01000033">
    <property type="protein sequence ID" value="TLS48574.1"/>
    <property type="molecule type" value="Genomic_DNA"/>
</dbReference>
<evidence type="ECO:0000256" key="1">
    <source>
        <dbReference type="ARBA" id="ARBA00004202"/>
    </source>
</evidence>
<dbReference type="AlphaFoldDB" id="A0A5R9G6J3"/>
<evidence type="ECO:0000256" key="3">
    <source>
        <dbReference type="ARBA" id="ARBA00022448"/>
    </source>
</evidence>
<evidence type="ECO:0000256" key="5">
    <source>
        <dbReference type="ARBA" id="ARBA00022741"/>
    </source>
</evidence>
<dbReference type="InterPro" id="IPR015856">
    <property type="entry name" value="ABC_transpr_CbiO/EcfA_su"/>
</dbReference>
<gene>
    <name evidence="10" type="ORF">FE782_30140</name>
</gene>
<dbReference type="PROSITE" id="PS50893">
    <property type="entry name" value="ABC_TRANSPORTER_2"/>
    <property type="match status" value="1"/>
</dbReference>
<accession>A0A5R9G6J3</accession>
<dbReference type="Gene3D" id="3.40.50.300">
    <property type="entry name" value="P-loop containing nucleotide triphosphate hydrolases"/>
    <property type="match status" value="1"/>
</dbReference>
<comment type="subcellular location">
    <subcellularLocation>
        <location evidence="1">Cell membrane</location>
        <topology evidence="1">Peripheral membrane protein</topology>
    </subcellularLocation>
</comment>
<dbReference type="FunFam" id="3.40.50.300:FF:000224">
    <property type="entry name" value="Energy-coupling factor transporter ATP-binding protein EcfA"/>
    <property type="match status" value="1"/>
</dbReference>
<dbReference type="GO" id="GO:0043190">
    <property type="term" value="C:ATP-binding cassette (ABC) transporter complex"/>
    <property type="evidence" value="ECO:0007669"/>
    <property type="project" value="TreeGrafter"/>
</dbReference>
<dbReference type="RefSeq" id="WP_138198068.1">
    <property type="nucleotide sequence ID" value="NZ_VCIW01000033.1"/>
</dbReference>
<dbReference type="Proteomes" id="UP000309676">
    <property type="component" value="Unassembled WGS sequence"/>
</dbReference>
<proteinExistence type="inferred from homology"/>
<evidence type="ECO:0000313" key="11">
    <source>
        <dbReference type="Proteomes" id="UP000309676"/>
    </source>
</evidence>
<evidence type="ECO:0000256" key="6">
    <source>
        <dbReference type="ARBA" id="ARBA00022840"/>
    </source>
</evidence>
<dbReference type="PANTHER" id="PTHR43553:SF27">
    <property type="entry name" value="ENERGY-COUPLING FACTOR TRANSPORTER ATP-BINDING PROTEIN ECFA2"/>
    <property type="match status" value="1"/>
</dbReference>
<keyword evidence="4" id="KW-1003">Cell membrane</keyword>
<keyword evidence="8" id="KW-0472">Membrane</keyword>